<keyword evidence="3 5" id="KW-0663">Pyridoxal phosphate</keyword>
<dbReference type="InterPro" id="IPR021115">
    <property type="entry name" value="Pyridoxal-P_BS"/>
</dbReference>
<gene>
    <name evidence="7" type="ORF">BT63DRAFT_406340</name>
</gene>
<evidence type="ECO:0000256" key="4">
    <source>
        <dbReference type="ARBA" id="ARBA00023239"/>
    </source>
</evidence>
<dbReference type="InterPro" id="IPR010977">
    <property type="entry name" value="Aromatic_deC"/>
</dbReference>
<evidence type="ECO:0000256" key="6">
    <source>
        <dbReference type="RuleBase" id="RU000382"/>
    </source>
</evidence>
<dbReference type="GO" id="GO:0016831">
    <property type="term" value="F:carboxy-lyase activity"/>
    <property type="evidence" value="ECO:0007669"/>
    <property type="project" value="InterPro"/>
</dbReference>
<dbReference type="InterPro" id="IPR002129">
    <property type="entry name" value="PyrdxlP-dep_de-COase"/>
</dbReference>
<dbReference type="EMBL" id="MU004241">
    <property type="protein sequence ID" value="KAF2665169.1"/>
    <property type="molecule type" value="Genomic_DNA"/>
</dbReference>
<dbReference type="OrthoDB" id="2161780at2759"/>
<keyword evidence="4 6" id="KW-0456">Lyase</keyword>
<dbReference type="SUPFAM" id="SSF53383">
    <property type="entry name" value="PLP-dependent transferases"/>
    <property type="match status" value="1"/>
</dbReference>
<name>A0A6A6TYK3_9PEZI</name>
<comment type="cofactor">
    <cofactor evidence="1 5 6">
        <name>pyridoxal 5'-phosphate</name>
        <dbReference type="ChEBI" id="CHEBI:597326"/>
    </cofactor>
</comment>
<dbReference type="GO" id="GO:0005737">
    <property type="term" value="C:cytoplasm"/>
    <property type="evidence" value="ECO:0007669"/>
    <property type="project" value="TreeGrafter"/>
</dbReference>
<dbReference type="Gene3D" id="3.40.640.10">
    <property type="entry name" value="Type I PLP-dependent aspartate aminotransferase-like (Major domain)"/>
    <property type="match status" value="1"/>
</dbReference>
<protein>
    <submittedName>
        <fullName evidence="7">PLP-dependent transferase</fullName>
    </submittedName>
</protein>
<evidence type="ECO:0000256" key="3">
    <source>
        <dbReference type="ARBA" id="ARBA00022898"/>
    </source>
</evidence>
<dbReference type="InterPro" id="IPR015422">
    <property type="entry name" value="PyrdxlP-dep_Trfase_small"/>
</dbReference>
<dbReference type="PANTHER" id="PTHR11999:SF165">
    <property type="entry name" value="DECARBOXYLASE, PUTATIVE (AFU_ORTHOLOGUE AFUA_2G04980)-RELATED"/>
    <property type="match status" value="1"/>
</dbReference>
<evidence type="ECO:0000256" key="5">
    <source>
        <dbReference type="PIRSR" id="PIRSR602129-50"/>
    </source>
</evidence>
<keyword evidence="8" id="KW-1185">Reference proteome</keyword>
<feature type="modified residue" description="N6-(pyridoxal phosphate)lysine" evidence="5">
    <location>
        <position position="304"/>
    </location>
</feature>
<dbReference type="PROSITE" id="PS00392">
    <property type="entry name" value="DDC_GAD_HDC_YDC"/>
    <property type="match status" value="1"/>
</dbReference>
<evidence type="ECO:0000256" key="2">
    <source>
        <dbReference type="ARBA" id="ARBA00009533"/>
    </source>
</evidence>
<reference evidence="7" key="1">
    <citation type="journal article" date="2020" name="Stud. Mycol.">
        <title>101 Dothideomycetes genomes: a test case for predicting lifestyles and emergence of pathogens.</title>
        <authorList>
            <person name="Haridas S."/>
            <person name="Albert R."/>
            <person name="Binder M."/>
            <person name="Bloem J."/>
            <person name="Labutti K."/>
            <person name="Salamov A."/>
            <person name="Andreopoulos B."/>
            <person name="Baker S."/>
            <person name="Barry K."/>
            <person name="Bills G."/>
            <person name="Bluhm B."/>
            <person name="Cannon C."/>
            <person name="Castanera R."/>
            <person name="Culley D."/>
            <person name="Daum C."/>
            <person name="Ezra D."/>
            <person name="Gonzalez J."/>
            <person name="Henrissat B."/>
            <person name="Kuo A."/>
            <person name="Liang C."/>
            <person name="Lipzen A."/>
            <person name="Lutzoni F."/>
            <person name="Magnuson J."/>
            <person name="Mondo S."/>
            <person name="Nolan M."/>
            <person name="Ohm R."/>
            <person name="Pangilinan J."/>
            <person name="Park H.-J."/>
            <person name="Ramirez L."/>
            <person name="Alfaro M."/>
            <person name="Sun H."/>
            <person name="Tritt A."/>
            <person name="Yoshinaga Y."/>
            <person name="Zwiers L.-H."/>
            <person name="Turgeon B."/>
            <person name="Goodwin S."/>
            <person name="Spatafora J."/>
            <person name="Crous P."/>
            <person name="Grigoriev I."/>
        </authorList>
    </citation>
    <scope>NUCLEOTIDE SEQUENCE</scope>
    <source>
        <strain evidence="7">CBS 115976</strain>
    </source>
</reference>
<dbReference type="Pfam" id="PF00282">
    <property type="entry name" value="Pyridoxal_deC"/>
    <property type="match status" value="1"/>
</dbReference>
<dbReference type="GO" id="GO:0030170">
    <property type="term" value="F:pyridoxal phosphate binding"/>
    <property type="evidence" value="ECO:0007669"/>
    <property type="project" value="InterPro"/>
</dbReference>
<dbReference type="Gene3D" id="3.90.1150.10">
    <property type="entry name" value="Aspartate Aminotransferase, domain 1"/>
    <property type="match status" value="1"/>
</dbReference>
<evidence type="ECO:0000313" key="8">
    <source>
        <dbReference type="Proteomes" id="UP000799302"/>
    </source>
</evidence>
<dbReference type="Proteomes" id="UP000799302">
    <property type="component" value="Unassembled WGS sequence"/>
</dbReference>
<proteinExistence type="inferred from homology"/>
<dbReference type="PANTHER" id="PTHR11999">
    <property type="entry name" value="GROUP II PYRIDOXAL-5-PHOSPHATE DECARBOXYLASE"/>
    <property type="match status" value="1"/>
</dbReference>
<keyword evidence="7" id="KW-0808">Transferase</keyword>
<evidence type="ECO:0000256" key="1">
    <source>
        <dbReference type="ARBA" id="ARBA00001933"/>
    </source>
</evidence>
<organism evidence="7 8">
    <name type="scientific">Microthyrium microscopicum</name>
    <dbReference type="NCBI Taxonomy" id="703497"/>
    <lineage>
        <taxon>Eukaryota</taxon>
        <taxon>Fungi</taxon>
        <taxon>Dikarya</taxon>
        <taxon>Ascomycota</taxon>
        <taxon>Pezizomycotina</taxon>
        <taxon>Dothideomycetes</taxon>
        <taxon>Dothideomycetes incertae sedis</taxon>
        <taxon>Microthyriales</taxon>
        <taxon>Microthyriaceae</taxon>
        <taxon>Microthyrium</taxon>
    </lineage>
</organism>
<sequence>MLSTSQSQLALYPSSREEYARHIEQLKTQLLASHLPIEGSKDTELHLQAISKAVIGATAPSYFGFVTGGVTPVAARADNLVTQLDANVQVHLPKYSIATVVEDTALRWLLELLKLDERDWKHRTFTTGATASNILGLACGRDFVVREAGRRNGLEDVSVAEFGLSDALKLVGIEGIQILTTMPHSSIRKASSVVGLGRNSVIDVTDPSTPLLFDLEALKKHLNKPKTVSIVAVSCGEVNTGQFATTRNYMHEIRKLCDDHGAWIHVDAAFGILARCLPAEKFPLLVDGTAGIELADSIASDGHKLFNVPYDCGIFWSKHRDVAESVFQNAGAAYLGSAYSDPNTIASPLNIGIENSRRFRALPMYASLHAYGIQGYVDIIERQVNTARRVASWVNEHEAYTLLPSKTGKGVKNMDNIYMIVLFRASDSGLNDILVDLINESGQMYVSGTAWDDQKAVRIAISNWQVVPEREAKVVESVLEKIANDWAERLV</sequence>
<dbReference type="GO" id="GO:0016740">
    <property type="term" value="F:transferase activity"/>
    <property type="evidence" value="ECO:0007669"/>
    <property type="project" value="UniProtKB-KW"/>
</dbReference>
<comment type="similarity">
    <text evidence="2 6">Belongs to the group II decarboxylase family.</text>
</comment>
<accession>A0A6A6TYK3</accession>
<evidence type="ECO:0000313" key="7">
    <source>
        <dbReference type="EMBL" id="KAF2665169.1"/>
    </source>
</evidence>
<dbReference type="InterPro" id="IPR015424">
    <property type="entry name" value="PyrdxlP-dep_Trfase"/>
</dbReference>
<dbReference type="GO" id="GO:0019752">
    <property type="term" value="P:carboxylic acid metabolic process"/>
    <property type="evidence" value="ECO:0007669"/>
    <property type="project" value="InterPro"/>
</dbReference>
<dbReference type="AlphaFoldDB" id="A0A6A6TYK3"/>
<dbReference type="InterPro" id="IPR015421">
    <property type="entry name" value="PyrdxlP-dep_Trfase_major"/>
</dbReference>